<organism evidence="2 3">
    <name type="scientific">Tanacetum coccineum</name>
    <dbReference type="NCBI Taxonomy" id="301880"/>
    <lineage>
        <taxon>Eukaryota</taxon>
        <taxon>Viridiplantae</taxon>
        <taxon>Streptophyta</taxon>
        <taxon>Embryophyta</taxon>
        <taxon>Tracheophyta</taxon>
        <taxon>Spermatophyta</taxon>
        <taxon>Magnoliopsida</taxon>
        <taxon>eudicotyledons</taxon>
        <taxon>Gunneridae</taxon>
        <taxon>Pentapetalae</taxon>
        <taxon>asterids</taxon>
        <taxon>campanulids</taxon>
        <taxon>Asterales</taxon>
        <taxon>Asteraceae</taxon>
        <taxon>Asteroideae</taxon>
        <taxon>Anthemideae</taxon>
        <taxon>Anthemidinae</taxon>
        <taxon>Tanacetum</taxon>
    </lineage>
</organism>
<sequence length="218" mass="24424">MLSNNHQRLHRSLQSRHHHHLIMCLVSSYVADSDLEEDPEEDPADYPADGGDDEEEEEESFEDDDNDEERSGSRETRNAEEDKYIFRPDLLAYCIDHVPLDKGTEPFETDESAATPPPPRSPRIVVPLSSNSLRRERKTFRFQRPLSPATETHIVEYASAPTPPSPSPLPLTLYSSPLPHIPSPPLSVPSPPIPVPSPPLLLPSADRRSDILEVDMPS</sequence>
<reference evidence="2" key="1">
    <citation type="journal article" date="2022" name="Int. J. Mol. Sci.">
        <title>Draft Genome of Tanacetum Coccineum: Genomic Comparison of Closely Related Tanacetum-Family Plants.</title>
        <authorList>
            <person name="Yamashiro T."/>
            <person name="Shiraishi A."/>
            <person name="Nakayama K."/>
            <person name="Satake H."/>
        </authorList>
    </citation>
    <scope>NUCLEOTIDE SEQUENCE</scope>
</reference>
<dbReference type="EMBL" id="BQNB010012803">
    <property type="protein sequence ID" value="GJT08102.1"/>
    <property type="molecule type" value="Genomic_DNA"/>
</dbReference>
<reference evidence="2" key="2">
    <citation type="submission" date="2022-01" db="EMBL/GenBank/DDBJ databases">
        <authorList>
            <person name="Yamashiro T."/>
            <person name="Shiraishi A."/>
            <person name="Satake H."/>
            <person name="Nakayama K."/>
        </authorList>
    </citation>
    <scope>NUCLEOTIDE SEQUENCE</scope>
</reference>
<feature type="region of interest" description="Disordered" evidence="1">
    <location>
        <begin position="100"/>
        <end position="130"/>
    </location>
</feature>
<feature type="compositionally biased region" description="Acidic residues" evidence="1">
    <location>
        <begin position="33"/>
        <end position="68"/>
    </location>
</feature>
<proteinExistence type="predicted"/>
<feature type="region of interest" description="Disordered" evidence="1">
    <location>
        <begin position="158"/>
        <end position="218"/>
    </location>
</feature>
<protein>
    <submittedName>
        <fullName evidence="2">Uncharacterized protein</fullName>
    </submittedName>
</protein>
<comment type="caution">
    <text evidence="2">The sequence shown here is derived from an EMBL/GenBank/DDBJ whole genome shotgun (WGS) entry which is preliminary data.</text>
</comment>
<dbReference type="Proteomes" id="UP001151760">
    <property type="component" value="Unassembled WGS sequence"/>
</dbReference>
<feature type="compositionally biased region" description="Basic and acidic residues" evidence="1">
    <location>
        <begin position="69"/>
        <end position="82"/>
    </location>
</feature>
<feature type="compositionally biased region" description="Pro residues" evidence="1">
    <location>
        <begin position="179"/>
        <end position="201"/>
    </location>
</feature>
<gene>
    <name evidence="2" type="ORF">Tco_0842564</name>
</gene>
<feature type="region of interest" description="Disordered" evidence="1">
    <location>
        <begin position="32"/>
        <end position="82"/>
    </location>
</feature>
<accession>A0ABQ5B1T6</accession>
<name>A0ABQ5B1T6_9ASTR</name>
<evidence type="ECO:0000313" key="2">
    <source>
        <dbReference type="EMBL" id="GJT08102.1"/>
    </source>
</evidence>
<evidence type="ECO:0000256" key="1">
    <source>
        <dbReference type="SAM" id="MobiDB-lite"/>
    </source>
</evidence>
<evidence type="ECO:0000313" key="3">
    <source>
        <dbReference type="Proteomes" id="UP001151760"/>
    </source>
</evidence>
<keyword evidence="3" id="KW-1185">Reference proteome</keyword>